<evidence type="ECO:0000259" key="1">
    <source>
        <dbReference type="Pfam" id="PF04149"/>
    </source>
</evidence>
<accession>A0ABN2YBH0</accession>
<keyword evidence="3" id="KW-1185">Reference proteome</keyword>
<evidence type="ECO:0000313" key="3">
    <source>
        <dbReference type="Proteomes" id="UP001500443"/>
    </source>
</evidence>
<name>A0ABN2YBH0_9ACTN</name>
<comment type="caution">
    <text evidence="2">The sequence shown here is derived from an EMBL/GenBank/DDBJ whole genome shotgun (WGS) entry which is preliminary data.</text>
</comment>
<proteinExistence type="predicted"/>
<sequence length="63" mass="6869">MSNAEPNWHKSSYSNEAESACIEVADNLPGVVMVRDSKDPNGPRLTLTREGFAGLVEFAKHHG</sequence>
<feature type="domain" description="DUF397" evidence="1">
    <location>
        <begin position="7"/>
        <end position="60"/>
    </location>
</feature>
<dbReference type="RefSeq" id="WP_344290433.1">
    <property type="nucleotide sequence ID" value="NZ_BAAAPF010000079.1"/>
</dbReference>
<dbReference type="Pfam" id="PF04149">
    <property type="entry name" value="DUF397"/>
    <property type="match status" value="1"/>
</dbReference>
<dbReference type="InterPro" id="IPR007278">
    <property type="entry name" value="DUF397"/>
</dbReference>
<protein>
    <recommendedName>
        <fullName evidence="1">DUF397 domain-containing protein</fullName>
    </recommendedName>
</protein>
<evidence type="ECO:0000313" key="2">
    <source>
        <dbReference type="EMBL" id="GAA2124219.1"/>
    </source>
</evidence>
<gene>
    <name evidence="2" type="ORF">GCM10009802_29000</name>
</gene>
<dbReference type="EMBL" id="BAAAPF010000079">
    <property type="protein sequence ID" value="GAA2124219.1"/>
    <property type="molecule type" value="Genomic_DNA"/>
</dbReference>
<dbReference type="Proteomes" id="UP001500443">
    <property type="component" value="Unassembled WGS sequence"/>
</dbReference>
<organism evidence="2 3">
    <name type="scientific">Streptomyces synnematoformans</name>
    <dbReference type="NCBI Taxonomy" id="415721"/>
    <lineage>
        <taxon>Bacteria</taxon>
        <taxon>Bacillati</taxon>
        <taxon>Actinomycetota</taxon>
        <taxon>Actinomycetes</taxon>
        <taxon>Kitasatosporales</taxon>
        <taxon>Streptomycetaceae</taxon>
        <taxon>Streptomyces</taxon>
    </lineage>
</organism>
<reference evidence="2 3" key="1">
    <citation type="journal article" date="2019" name="Int. J. Syst. Evol. Microbiol.">
        <title>The Global Catalogue of Microorganisms (GCM) 10K type strain sequencing project: providing services to taxonomists for standard genome sequencing and annotation.</title>
        <authorList>
            <consortium name="The Broad Institute Genomics Platform"/>
            <consortium name="The Broad Institute Genome Sequencing Center for Infectious Disease"/>
            <person name="Wu L."/>
            <person name="Ma J."/>
        </authorList>
    </citation>
    <scope>NUCLEOTIDE SEQUENCE [LARGE SCALE GENOMIC DNA]</scope>
    <source>
        <strain evidence="2 3">JCM 15481</strain>
    </source>
</reference>